<feature type="region of interest" description="Disordered" evidence="1">
    <location>
        <begin position="114"/>
        <end position="150"/>
    </location>
</feature>
<evidence type="ECO:0000313" key="3">
    <source>
        <dbReference type="Proteomes" id="UP000094527"/>
    </source>
</evidence>
<reference evidence="2 3" key="1">
    <citation type="journal article" date="2016" name="Genome Biol. Evol.">
        <title>Gene Family Evolution Reflects Adaptation to Soil Environmental Stressors in the Genome of the Collembolan Orchesella cincta.</title>
        <authorList>
            <person name="Faddeeva-Vakhrusheva A."/>
            <person name="Derks M.F."/>
            <person name="Anvar S.Y."/>
            <person name="Agamennone V."/>
            <person name="Suring W."/>
            <person name="Smit S."/>
            <person name="van Straalen N.M."/>
            <person name="Roelofs D."/>
        </authorList>
    </citation>
    <scope>NUCLEOTIDE SEQUENCE [LARGE SCALE GENOMIC DNA]</scope>
    <source>
        <tissue evidence="2">Mixed pool</tissue>
    </source>
</reference>
<feature type="region of interest" description="Disordered" evidence="1">
    <location>
        <begin position="168"/>
        <end position="226"/>
    </location>
</feature>
<name>A0A1D2M6K4_ORCCI</name>
<feature type="compositionally biased region" description="Polar residues" evidence="1">
    <location>
        <begin position="137"/>
        <end position="150"/>
    </location>
</feature>
<comment type="caution">
    <text evidence="2">The sequence shown here is derived from an EMBL/GenBank/DDBJ whole genome shotgun (WGS) entry which is preliminary data.</text>
</comment>
<dbReference type="Proteomes" id="UP000094527">
    <property type="component" value="Unassembled WGS sequence"/>
</dbReference>
<feature type="compositionally biased region" description="Acidic residues" evidence="1">
    <location>
        <begin position="82"/>
        <end position="92"/>
    </location>
</feature>
<dbReference type="OMA" id="LGINARC"/>
<dbReference type="EMBL" id="LJIJ01003401">
    <property type="protein sequence ID" value="ODM88598.1"/>
    <property type="molecule type" value="Genomic_DNA"/>
</dbReference>
<dbReference type="AlphaFoldDB" id="A0A1D2M6K4"/>
<feature type="region of interest" description="Disordered" evidence="1">
    <location>
        <begin position="47"/>
        <end position="102"/>
    </location>
</feature>
<evidence type="ECO:0000313" key="2">
    <source>
        <dbReference type="EMBL" id="ODM88598.1"/>
    </source>
</evidence>
<sequence length="312" mass="35627">MCWWPNYRAPSKLISAVRQREVPNRNSFTIHKSRVLQTYSNYDTANKYAKKAQHESELSSEGTTPPKPSQTKVPACKLFKEELDDSSSENENESYPTLPKFPRLEEVNPYAISLPEDVSNQRSSKQNRNSYEGEVSTAKTGTDPVGNSTTVHLQSIPKLNEYLNIQHESDTSSTTQQPSPNVPFYIKTPTDLASLHPQGFPNPKFQSEDSQLYSSSNDRQEEHETRRELIENRIEINGQPTGQSEFEKWMIRNLTILKASVKQLQETVDVLLSRGNSVKETEEVVATQDFRCFNRKCFRLGINARCTDRYGI</sequence>
<proteinExistence type="predicted"/>
<keyword evidence="3" id="KW-1185">Reference proteome</keyword>
<protein>
    <submittedName>
        <fullName evidence="2">Uncharacterized protein</fullName>
    </submittedName>
</protein>
<organism evidence="2 3">
    <name type="scientific">Orchesella cincta</name>
    <name type="common">Springtail</name>
    <name type="synonym">Podura cincta</name>
    <dbReference type="NCBI Taxonomy" id="48709"/>
    <lineage>
        <taxon>Eukaryota</taxon>
        <taxon>Metazoa</taxon>
        <taxon>Ecdysozoa</taxon>
        <taxon>Arthropoda</taxon>
        <taxon>Hexapoda</taxon>
        <taxon>Collembola</taxon>
        <taxon>Entomobryomorpha</taxon>
        <taxon>Entomobryoidea</taxon>
        <taxon>Orchesellidae</taxon>
        <taxon>Orchesellinae</taxon>
        <taxon>Orchesella</taxon>
    </lineage>
</organism>
<evidence type="ECO:0000256" key="1">
    <source>
        <dbReference type="SAM" id="MobiDB-lite"/>
    </source>
</evidence>
<feature type="compositionally biased region" description="Polar residues" evidence="1">
    <location>
        <begin position="204"/>
        <end position="217"/>
    </location>
</feature>
<feature type="compositionally biased region" description="Low complexity" evidence="1">
    <location>
        <begin position="120"/>
        <end position="130"/>
    </location>
</feature>
<accession>A0A1D2M6K4</accession>
<gene>
    <name evidence="2" type="ORF">Ocin01_18083</name>
</gene>